<evidence type="ECO:0000259" key="7">
    <source>
        <dbReference type="Pfam" id="PF00441"/>
    </source>
</evidence>
<dbReference type="STRING" id="1189325.SAMN04488119_10415"/>
<dbReference type="Gene3D" id="1.10.540.10">
    <property type="entry name" value="Acyl-CoA dehydrogenase/oxidase, N-terminal domain"/>
    <property type="match status" value="1"/>
</dbReference>
<dbReference type="Gene3D" id="1.20.140.10">
    <property type="entry name" value="Butyryl-CoA Dehydrogenase, subunit A, domain 3"/>
    <property type="match status" value="1"/>
</dbReference>
<dbReference type="EMBL" id="FRDL01000004">
    <property type="protein sequence ID" value="SHN64512.1"/>
    <property type="molecule type" value="Genomic_DNA"/>
</dbReference>
<evidence type="ECO:0000256" key="6">
    <source>
        <dbReference type="RuleBase" id="RU362125"/>
    </source>
</evidence>
<dbReference type="GO" id="GO:0033539">
    <property type="term" value="P:fatty acid beta-oxidation using acyl-CoA dehydrogenase"/>
    <property type="evidence" value="ECO:0007669"/>
    <property type="project" value="TreeGrafter"/>
</dbReference>
<evidence type="ECO:0000313" key="11">
    <source>
        <dbReference type="Proteomes" id="UP000184066"/>
    </source>
</evidence>
<accession>A0A1M7T1I3</accession>
<dbReference type="Pfam" id="PF02771">
    <property type="entry name" value="Acyl-CoA_dh_N"/>
    <property type="match status" value="1"/>
</dbReference>
<evidence type="ECO:0000256" key="5">
    <source>
        <dbReference type="ARBA" id="ARBA00023002"/>
    </source>
</evidence>
<dbReference type="InterPro" id="IPR046373">
    <property type="entry name" value="Acyl-CoA_Oxase/DH_mid-dom_sf"/>
</dbReference>
<evidence type="ECO:0000256" key="4">
    <source>
        <dbReference type="ARBA" id="ARBA00022827"/>
    </source>
</evidence>
<dbReference type="GO" id="GO:0050660">
    <property type="term" value="F:flavin adenine dinucleotide binding"/>
    <property type="evidence" value="ECO:0007669"/>
    <property type="project" value="InterPro"/>
</dbReference>
<dbReference type="Gene3D" id="2.40.110.10">
    <property type="entry name" value="Butyryl-CoA Dehydrogenase, subunit A, domain 2"/>
    <property type="match status" value="1"/>
</dbReference>
<feature type="domain" description="Acyl-CoA dehydrogenase/oxidase C-terminal" evidence="7">
    <location>
        <begin position="230"/>
        <end position="378"/>
    </location>
</feature>
<keyword evidence="5 6" id="KW-0560">Oxidoreductase</keyword>
<proteinExistence type="inferred from homology"/>
<evidence type="ECO:0000259" key="9">
    <source>
        <dbReference type="Pfam" id="PF02771"/>
    </source>
</evidence>
<dbReference type="PANTHER" id="PTHR48083">
    <property type="entry name" value="MEDIUM-CHAIN SPECIFIC ACYL-COA DEHYDROGENASE, MITOCHONDRIAL-RELATED"/>
    <property type="match status" value="1"/>
</dbReference>
<dbReference type="Proteomes" id="UP000184066">
    <property type="component" value="Unassembled WGS sequence"/>
</dbReference>
<feature type="domain" description="Acyl-CoA dehydrogenase/oxidase N-terminal" evidence="9">
    <location>
        <begin position="7"/>
        <end position="119"/>
    </location>
</feature>
<gene>
    <name evidence="10" type="ORF">SAMN05216200_10415</name>
</gene>
<dbReference type="InterPro" id="IPR050741">
    <property type="entry name" value="Acyl-CoA_dehydrogenase"/>
</dbReference>
<protein>
    <submittedName>
        <fullName evidence="10">Acyl-CoA dehydrogenase</fullName>
    </submittedName>
</protein>
<evidence type="ECO:0000256" key="2">
    <source>
        <dbReference type="ARBA" id="ARBA00009347"/>
    </source>
</evidence>
<dbReference type="InterPro" id="IPR009100">
    <property type="entry name" value="AcylCoA_DH/oxidase_NM_dom_sf"/>
</dbReference>
<dbReference type="FunFam" id="2.40.110.10:FF:000002">
    <property type="entry name" value="Acyl-CoA dehydrogenase fadE12"/>
    <property type="match status" value="1"/>
</dbReference>
<dbReference type="Pfam" id="PF00441">
    <property type="entry name" value="Acyl-CoA_dh_1"/>
    <property type="match status" value="1"/>
</dbReference>
<dbReference type="AlphaFoldDB" id="A0A1M7T1I3"/>
<comment type="similarity">
    <text evidence="2 6">Belongs to the acyl-CoA dehydrogenase family.</text>
</comment>
<sequence length="380" mass="41384">MKNPFETDERRAFRESVARFVARDIAPYADEWDEAGEVPWELHLKAGALGLFGFGIEEKWGGLGFDDCFMRAAASQELGGCGASGVFAALGARNISVGPIAALGSDEIRAAVLPEVLSGRESSALAVTEPSGGSDVANLRTRARRDGGDYVLDGEKTFITGGMKSRWFVVAARTGGPGLGGISLFLVEAGAPGFSRAAMTRKMGWWASDQATLRFEGVRVPARHMLGPQDRGFLAIMHNFNYERLNMVAACVGMARRCWRDALDWARQRSTFGKPLIERQVIRHKFAEMSARIDAVESYLHMICWQANEGAMPVAEVSKAKFLATKTLEFVASECMQVMGGAGYMRGNAVERTWREVKVMAIGGGSEEILRDLAARQMGL</sequence>
<evidence type="ECO:0000313" key="10">
    <source>
        <dbReference type="EMBL" id="SHN64512.1"/>
    </source>
</evidence>
<dbReference type="InterPro" id="IPR006091">
    <property type="entry name" value="Acyl-CoA_Oxase/DH_mid-dom"/>
</dbReference>
<evidence type="ECO:0000259" key="8">
    <source>
        <dbReference type="Pfam" id="PF02770"/>
    </source>
</evidence>
<reference evidence="10 11" key="1">
    <citation type="submission" date="2016-12" db="EMBL/GenBank/DDBJ databases">
        <authorList>
            <person name="Song W.-J."/>
            <person name="Kurnit D.M."/>
        </authorList>
    </citation>
    <scope>NUCLEOTIDE SEQUENCE [LARGE SCALE GENOMIC DNA]</scope>
    <source>
        <strain evidence="10 11">CGMCC 1.10808</strain>
    </source>
</reference>
<keyword evidence="3 6" id="KW-0285">Flavoprotein</keyword>
<dbReference type="InterPro" id="IPR036250">
    <property type="entry name" value="AcylCo_DH-like_C"/>
</dbReference>
<feature type="domain" description="Acyl-CoA oxidase/dehydrogenase middle" evidence="8">
    <location>
        <begin position="124"/>
        <end position="218"/>
    </location>
</feature>
<dbReference type="GO" id="GO:0003995">
    <property type="term" value="F:acyl-CoA dehydrogenase activity"/>
    <property type="evidence" value="ECO:0007669"/>
    <property type="project" value="TreeGrafter"/>
</dbReference>
<dbReference type="Pfam" id="PF02770">
    <property type="entry name" value="Acyl-CoA_dh_M"/>
    <property type="match status" value="1"/>
</dbReference>
<dbReference type="InterPro" id="IPR009075">
    <property type="entry name" value="AcylCo_DH/oxidase_C"/>
</dbReference>
<dbReference type="SUPFAM" id="SSF47203">
    <property type="entry name" value="Acyl-CoA dehydrogenase C-terminal domain-like"/>
    <property type="match status" value="1"/>
</dbReference>
<dbReference type="SUPFAM" id="SSF56645">
    <property type="entry name" value="Acyl-CoA dehydrogenase NM domain-like"/>
    <property type="match status" value="1"/>
</dbReference>
<organism evidence="10 11">
    <name type="scientific">Oceanicella actignis</name>
    <dbReference type="NCBI Taxonomy" id="1189325"/>
    <lineage>
        <taxon>Bacteria</taxon>
        <taxon>Pseudomonadati</taxon>
        <taxon>Pseudomonadota</taxon>
        <taxon>Alphaproteobacteria</taxon>
        <taxon>Rhodobacterales</taxon>
        <taxon>Paracoccaceae</taxon>
        <taxon>Oceanicella</taxon>
    </lineage>
</organism>
<dbReference type="PANTHER" id="PTHR48083:SF28">
    <property type="entry name" value="ACYL-COA DEHYDROGENASE FAMILY PROTEIN (AFU_ORTHOLOGUE AFUA_6G10880)-RELATED"/>
    <property type="match status" value="1"/>
</dbReference>
<evidence type="ECO:0000256" key="1">
    <source>
        <dbReference type="ARBA" id="ARBA00001974"/>
    </source>
</evidence>
<dbReference type="RefSeq" id="WP_072746991.1">
    <property type="nucleotide sequence ID" value="NZ_FOHL01000004.1"/>
</dbReference>
<comment type="cofactor">
    <cofactor evidence="1 6">
        <name>FAD</name>
        <dbReference type="ChEBI" id="CHEBI:57692"/>
    </cofactor>
</comment>
<keyword evidence="11" id="KW-1185">Reference proteome</keyword>
<dbReference type="GO" id="GO:0005737">
    <property type="term" value="C:cytoplasm"/>
    <property type="evidence" value="ECO:0007669"/>
    <property type="project" value="TreeGrafter"/>
</dbReference>
<dbReference type="InterPro" id="IPR013786">
    <property type="entry name" value="AcylCoA_DH/ox_N"/>
</dbReference>
<dbReference type="FunFam" id="1.20.140.10:FF:000001">
    <property type="entry name" value="Acyl-CoA dehydrogenase"/>
    <property type="match status" value="1"/>
</dbReference>
<name>A0A1M7T1I3_9RHOB</name>
<dbReference type="InterPro" id="IPR037069">
    <property type="entry name" value="AcylCoA_DH/ox_N_sf"/>
</dbReference>
<dbReference type="OrthoDB" id="9775090at2"/>
<keyword evidence="4 6" id="KW-0274">FAD</keyword>
<evidence type="ECO:0000256" key="3">
    <source>
        <dbReference type="ARBA" id="ARBA00022630"/>
    </source>
</evidence>